<keyword evidence="3" id="KW-1185">Reference proteome</keyword>
<evidence type="ECO:0000313" key="2">
    <source>
        <dbReference type="EMBL" id="KAK8786645.1"/>
    </source>
</evidence>
<name>A0AAQ4FIV6_AMBAM</name>
<reference evidence="2 3" key="1">
    <citation type="journal article" date="2023" name="Arcadia Sci">
        <title>De novo assembly of a long-read Amblyomma americanum tick genome.</title>
        <authorList>
            <person name="Chou S."/>
            <person name="Poskanzer K.E."/>
            <person name="Rollins M."/>
            <person name="Thuy-Boun P.S."/>
        </authorList>
    </citation>
    <scope>NUCLEOTIDE SEQUENCE [LARGE SCALE GENOMIC DNA]</scope>
    <source>
        <strain evidence="2">F_SG_1</strain>
        <tissue evidence="2">Salivary glands</tissue>
    </source>
</reference>
<evidence type="ECO:0000313" key="3">
    <source>
        <dbReference type="Proteomes" id="UP001321473"/>
    </source>
</evidence>
<sequence length="382" mass="43107">MNSLRRRQRLAPDQQPHPPLRVPGISSALHTRRHLIHAVQNGRSQRHQSRTSHVPSLRKAHDVTPAPPPPLARPDTDRSLAGGFLAKPPGGRCVWAAASGVDLAQVSEPAGLGKPAAQPAALSDALRSTENAVVCKTALHPLRGPGCTAGDMASKDDTAAASRAQELWFRVTRDDDERGSCSESTRDSWWKLIRERYSEPSRHHHNLDHLNHMAELLTEYTDQLSNPRAVALALFFQYIEYDPKSQENEERCIEAFRKFAEEARISADSELHLSVTELIQLTKLHSTDEHKQEGMYGREDKHFFLDFDMCVLGSSPAEYKDYTEKVRQEYSFVPDAVYKSLRSKVLRSFLQIPNIFSTEPFRRKYEERAKNNIKAEIADLGT</sequence>
<dbReference type="SUPFAM" id="SSF109604">
    <property type="entry name" value="HD-domain/PDEase-like"/>
    <property type="match status" value="1"/>
</dbReference>
<dbReference type="InterPro" id="IPR009218">
    <property type="entry name" value="HD_phosphohydro"/>
</dbReference>
<comment type="caution">
    <text evidence="2">The sequence shown here is derived from an EMBL/GenBank/DDBJ whole genome shotgun (WGS) entry which is preliminary data.</text>
</comment>
<dbReference type="Proteomes" id="UP001321473">
    <property type="component" value="Unassembled WGS sequence"/>
</dbReference>
<protein>
    <submittedName>
        <fullName evidence="2">Uncharacterized protein</fullName>
    </submittedName>
</protein>
<gene>
    <name evidence="2" type="ORF">V5799_023583</name>
</gene>
<feature type="region of interest" description="Disordered" evidence="1">
    <location>
        <begin position="1"/>
        <end position="24"/>
    </location>
</feature>
<dbReference type="AlphaFoldDB" id="A0AAQ4FIV6"/>
<accession>A0AAQ4FIV6</accession>
<evidence type="ECO:0000256" key="1">
    <source>
        <dbReference type="SAM" id="MobiDB-lite"/>
    </source>
</evidence>
<proteinExistence type="predicted"/>
<organism evidence="2 3">
    <name type="scientific">Amblyomma americanum</name>
    <name type="common">Lone star tick</name>
    <dbReference type="NCBI Taxonomy" id="6943"/>
    <lineage>
        <taxon>Eukaryota</taxon>
        <taxon>Metazoa</taxon>
        <taxon>Ecdysozoa</taxon>
        <taxon>Arthropoda</taxon>
        <taxon>Chelicerata</taxon>
        <taxon>Arachnida</taxon>
        <taxon>Acari</taxon>
        <taxon>Parasitiformes</taxon>
        <taxon>Ixodida</taxon>
        <taxon>Ixodoidea</taxon>
        <taxon>Ixodidae</taxon>
        <taxon>Amblyomminae</taxon>
        <taxon>Amblyomma</taxon>
    </lineage>
</organism>
<dbReference type="EMBL" id="JARKHS020002548">
    <property type="protein sequence ID" value="KAK8786645.1"/>
    <property type="molecule type" value="Genomic_DNA"/>
</dbReference>
<feature type="region of interest" description="Disordered" evidence="1">
    <location>
        <begin position="38"/>
        <end position="79"/>
    </location>
</feature>
<dbReference type="PANTHER" id="PTHR21174:SF0">
    <property type="entry name" value="HD PHOSPHOHYDROLASE FAMILY PROTEIN-RELATED"/>
    <property type="match status" value="1"/>
</dbReference>
<dbReference type="PANTHER" id="PTHR21174">
    <property type="match status" value="1"/>
</dbReference>